<keyword evidence="2" id="KW-0812">Transmembrane</keyword>
<dbReference type="RefSeq" id="WP_014136853.1">
    <property type="nucleotide sequence ID" value="NC_016109.1"/>
</dbReference>
<proteinExistence type="predicted"/>
<dbReference type="HOGENOM" id="CLU_1110257_0_0_11"/>
<sequence length="250" mass="24521">MSEPQSQPSQPSPQPGPSAQSGPSGSGPVQPTGLTKPSVPGAGAAPEPEPSGGPEPVAEQVPVARPALRLPGRRGVRWVIGIAAVVVLGAVAVGAGAALERHHEREVVAFDRGYAEKRGAVFAPGVPDAPKVPGAPGQLVIRDGDGSVRSLPLGGRVGGIGPDSVNGRGGVAPGWSLAPAALPAVPADQALAKAVAAVPNGKAAALTVVNREGGGSSWSVEVLGADGVRHLVTVDGTDGSVTGNTTTDGR</sequence>
<feature type="transmembrane region" description="Helical" evidence="2">
    <location>
        <begin position="78"/>
        <end position="99"/>
    </location>
</feature>
<feature type="compositionally biased region" description="Low complexity" evidence="1">
    <location>
        <begin position="17"/>
        <end position="46"/>
    </location>
</feature>
<accession>E4NEB6</accession>
<dbReference type="eggNOG" id="ENOG5031SIT">
    <property type="taxonomic scope" value="Bacteria"/>
</dbReference>
<reference evidence="3 4" key="1">
    <citation type="journal article" date="2010" name="DNA Res.">
        <title>Genome sequence of Kitasatospora setae NBRC 14216T: an evolutionary snapshot of the family Streptomycetaceae.</title>
        <authorList>
            <person name="Ichikawa N."/>
            <person name="Oguchi A."/>
            <person name="Ikeda H."/>
            <person name="Ishikawa J."/>
            <person name="Kitani S."/>
            <person name="Watanabe Y."/>
            <person name="Nakamura S."/>
            <person name="Katano Y."/>
            <person name="Kishi E."/>
            <person name="Sasagawa M."/>
            <person name="Ankai A."/>
            <person name="Fukui S."/>
            <person name="Hashimoto Y."/>
            <person name="Kamata S."/>
            <person name="Otoguro M."/>
            <person name="Tanikawa S."/>
            <person name="Nihira T."/>
            <person name="Horinouchi S."/>
            <person name="Ohnishi Y."/>
            <person name="Hayakawa M."/>
            <person name="Kuzuyama T."/>
            <person name="Arisawa A."/>
            <person name="Nomoto F."/>
            <person name="Miura H."/>
            <person name="Takahashi Y."/>
            <person name="Fujita N."/>
        </authorList>
    </citation>
    <scope>NUCLEOTIDE SEQUENCE [LARGE SCALE GENOMIC DNA]</scope>
    <source>
        <strain evidence="4">ATCC 33774 / DSM 43861 / JCM 3304 / KCC A-0304 / NBRC 14216 / KM-6054</strain>
    </source>
</reference>
<evidence type="ECO:0000313" key="4">
    <source>
        <dbReference type="Proteomes" id="UP000007076"/>
    </source>
</evidence>
<feature type="region of interest" description="Disordered" evidence="1">
    <location>
        <begin position="1"/>
        <end position="58"/>
    </location>
</feature>
<dbReference type="AlphaFoldDB" id="E4NEB6"/>
<dbReference type="Proteomes" id="UP000007076">
    <property type="component" value="Chromosome"/>
</dbReference>
<dbReference type="STRING" id="452652.KSE_37480"/>
<evidence type="ECO:0008006" key="5">
    <source>
        <dbReference type="Google" id="ProtNLM"/>
    </source>
</evidence>
<keyword evidence="4" id="KW-1185">Reference proteome</keyword>
<evidence type="ECO:0000256" key="1">
    <source>
        <dbReference type="SAM" id="MobiDB-lite"/>
    </source>
</evidence>
<dbReference type="PATRIC" id="fig|452652.3.peg.3745"/>
<dbReference type="EMBL" id="AP010968">
    <property type="protein sequence ID" value="BAJ29547.1"/>
    <property type="molecule type" value="Genomic_DNA"/>
</dbReference>
<keyword evidence="2" id="KW-1133">Transmembrane helix</keyword>
<evidence type="ECO:0000313" key="3">
    <source>
        <dbReference type="EMBL" id="BAJ29547.1"/>
    </source>
</evidence>
<evidence type="ECO:0000256" key="2">
    <source>
        <dbReference type="SAM" id="Phobius"/>
    </source>
</evidence>
<dbReference type="KEGG" id="ksk:KSE_37480"/>
<keyword evidence="2" id="KW-0472">Membrane</keyword>
<organism evidence="3 4">
    <name type="scientific">Kitasatospora setae (strain ATCC 33774 / DSM 43861 / JCM 3304 / KCC A-0304 / NBRC 14216 / KM-6054)</name>
    <name type="common">Streptomyces setae</name>
    <dbReference type="NCBI Taxonomy" id="452652"/>
    <lineage>
        <taxon>Bacteria</taxon>
        <taxon>Bacillati</taxon>
        <taxon>Actinomycetota</taxon>
        <taxon>Actinomycetes</taxon>
        <taxon>Kitasatosporales</taxon>
        <taxon>Streptomycetaceae</taxon>
        <taxon>Kitasatospora</taxon>
    </lineage>
</organism>
<name>E4NEB6_KITSK</name>
<gene>
    <name evidence="3" type="ordered locus">KSE_37480</name>
</gene>
<protein>
    <recommendedName>
        <fullName evidence="5">PepSY domain-containing protein</fullName>
    </recommendedName>
</protein>